<reference evidence="2 3" key="1">
    <citation type="submission" date="2016-10" db="EMBL/GenBank/DDBJ databases">
        <authorList>
            <person name="de Groot N.N."/>
        </authorList>
    </citation>
    <scope>NUCLEOTIDE SEQUENCE [LARGE SCALE GENOMIC DNA]</scope>
    <source>
        <strain evidence="2 3">DSM 26424</strain>
    </source>
</reference>
<evidence type="ECO:0000313" key="3">
    <source>
        <dbReference type="Proteomes" id="UP000199093"/>
    </source>
</evidence>
<keyword evidence="1" id="KW-0472">Membrane</keyword>
<dbReference type="Proteomes" id="UP000199093">
    <property type="component" value="Unassembled WGS sequence"/>
</dbReference>
<sequence length="62" mass="6634">MSPILATFARHYLDAYAGLMPVFLVTLLAVYASTSGSVVFLASWSLTRLAGRTLRLLSKGGT</sequence>
<gene>
    <name evidence="2" type="ORF">SAMN04487993_10224</name>
</gene>
<keyword evidence="1" id="KW-1133">Transmembrane helix</keyword>
<accession>A0A1G8RW62</accession>
<keyword evidence="1" id="KW-0812">Transmembrane</keyword>
<keyword evidence="3" id="KW-1185">Reference proteome</keyword>
<dbReference type="RefSeq" id="WP_131821848.1">
    <property type="nucleotide sequence ID" value="NZ_FNEJ01000022.1"/>
</dbReference>
<protein>
    <submittedName>
        <fullName evidence="2">Uncharacterized protein</fullName>
    </submittedName>
</protein>
<organism evidence="2 3">
    <name type="scientific">Salipiger marinus</name>
    <dbReference type="NCBI Taxonomy" id="555512"/>
    <lineage>
        <taxon>Bacteria</taxon>
        <taxon>Pseudomonadati</taxon>
        <taxon>Pseudomonadota</taxon>
        <taxon>Alphaproteobacteria</taxon>
        <taxon>Rhodobacterales</taxon>
        <taxon>Roseobacteraceae</taxon>
        <taxon>Salipiger</taxon>
    </lineage>
</organism>
<proteinExistence type="predicted"/>
<evidence type="ECO:0000256" key="1">
    <source>
        <dbReference type="SAM" id="Phobius"/>
    </source>
</evidence>
<evidence type="ECO:0000313" key="2">
    <source>
        <dbReference type="EMBL" id="SDJ21218.1"/>
    </source>
</evidence>
<feature type="transmembrane region" description="Helical" evidence="1">
    <location>
        <begin position="20"/>
        <end position="46"/>
    </location>
</feature>
<name>A0A1G8RW62_9RHOB</name>
<dbReference type="AlphaFoldDB" id="A0A1G8RW62"/>
<dbReference type="EMBL" id="FNEJ01000022">
    <property type="protein sequence ID" value="SDJ21218.1"/>
    <property type="molecule type" value="Genomic_DNA"/>
</dbReference>
<dbReference type="STRING" id="555512.SAMN04487993_10224"/>